<organism evidence="1">
    <name type="scientific">uncultured Rubrobacteraceae bacterium</name>
    <dbReference type="NCBI Taxonomy" id="349277"/>
    <lineage>
        <taxon>Bacteria</taxon>
        <taxon>Bacillati</taxon>
        <taxon>Actinomycetota</taxon>
        <taxon>Rubrobacteria</taxon>
        <taxon>Rubrobacterales</taxon>
        <taxon>Rubrobacteraceae</taxon>
        <taxon>environmental samples</taxon>
    </lineage>
</organism>
<protein>
    <submittedName>
        <fullName evidence="1">Uncharacterized protein</fullName>
    </submittedName>
</protein>
<dbReference type="AlphaFoldDB" id="A0A6J4T3L2"/>
<accession>A0A6J4T3L2</accession>
<sequence>WVRSTAAPGQGREVEPNLVWGLGAPALPTGRRARDFSDIYVVPIRQTHEVRLSTLVNA</sequence>
<proteinExistence type="predicted"/>
<feature type="non-terminal residue" evidence="1">
    <location>
        <position position="1"/>
    </location>
</feature>
<evidence type="ECO:0000313" key="1">
    <source>
        <dbReference type="EMBL" id="CAA9512248.1"/>
    </source>
</evidence>
<dbReference type="EMBL" id="CADCVM010000347">
    <property type="protein sequence ID" value="CAA9512248.1"/>
    <property type="molecule type" value="Genomic_DNA"/>
</dbReference>
<gene>
    <name evidence="1" type="ORF">AVDCRST_MAG05-3098</name>
</gene>
<reference evidence="1" key="1">
    <citation type="submission" date="2020-02" db="EMBL/GenBank/DDBJ databases">
        <authorList>
            <person name="Meier V. D."/>
        </authorList>
    </citation>
    <scope>NUCLEOTIDE SEQUENCE</scope>
    <source>
        <strain evidence="1">AVDCRST_MAG05</strain>
    </source>
</reference>
<feature type="non-terminal residue" evidence="1">
    <location>
        <position position="58"/>
    </location>
</feature>
<name>A0A6J4T3L2_9ACTN</name>